<dbReference type="AlphaFoldDB" id="A0A9D4ZHA4"/>
<evidence type="ECO:0000313" key="2">
    <source>
        <dbReference type="EMBL" id="KAI5075444.1"/>
    </source>
</evidence>
<organism evidence="2 3">
    <name type="scientific">Adiantum capillus-veneris</name>
    <name type="common">Maidenhair fern</name>
    <dbReference type="NCBI Taxonomy" id="13818"/>
    <lineage>
        <taxon>Eukaryota</taxon>
        <taxon>Viridiplantae</taxon>
        <taxon>Streptophyta</taxon>
        <taxon>Embryophyta</taxon>
        <taxon>Tracheophyta</taxon>
        <taxon>Polypodiopsida</taxon>
        <taxon>Polypodiidae</taxon>
        <taxon>Polypodiales</taxon>
        <taxon>Pteridineae</taxon>
        <taxon>Pteridaceae</taxon>
        <taxon>Vittarioideae</taxon>
        <taxon>Adiantum</taxon>
    </lineage>
</organism>
<keyword evidence="1" id="KW-0732">Signal</keyword>
<reference evidence="2" key="1">
    <citation type="submission" date="2021-01" db="EMBL/GenBank/DDBJ databases">
        <title>Adiantum capillus-veneris genome.</title>
        <authorList>
            <person name="Fang Y."/>
            <person name="Liao Q."/>
        </authorList>
    </citation>
    <scope>NUCLEOTIDE SEQUENCE</scope>
    <source>
        <strain evidence="2">H3</strain>
        <tissue evidence="2">Leaf</tissue>
    </source>
</reference>
<dbReference type="EMBL" id="JABFUD020000009">
    <property type="protein sequence ID" value="KAI5075444.1"/>
    <property type="molecule type" value="Genomic_DNA"/>
</dbReference>
<proteinExistence type="predicted"/>
<comment type="caution">
    <text evidence="2">The sequence shown here is derived from an EMBL/GenBank/DDBJ whole genome shotgun (WGS) entry which is preliminary data.</text>
</comment>
<evidence type="ECO:0000256" key="1">
    <source>
        <dbReference type="SAM" id="SignalP"/>
    </source>
</evidence>
<protein>
    <recommendedName>
        <fullName evidence="4">Secreted protein</fullName>
    </recommendedName>
</protein>
<gene>
    <name evidence="2" type="ORF">GOP47_0009520</name>
</gene>
<evidence type="ECO:0000313" key="3">
    <source>
        <dbReference type="Proteomes" id="UP000886520"/>
    </source>
</evidence>
<accession>A0A9D4ZHA4</accession>
<keyword evidence="3" id="KW-1185">Reference proteome</keyword>
<feature type="chain" id="PRO_5038505834" description="Secreted protein" evidence="1">
    <location>
        <begin position="21"/>
        <end position="73"/>
    </location>
</feature>
<name>A0A9D4ZHA4_ADICA</name>
<feature type="signal peptide" evidence="1">
    <location>
        <begin position="1"/>
        <end position="20"/>
    </location>
</feature>
<evidence type="ECO:0008006" key="4">
    <source>
        <dbReference type="Google" id="ProtNLM"/>
    </source>
</evidence>
<dbReference type="Proteomes" id="UP000886520">
    <property type="component" value="Chromosome 9"/>
</dbReference>
<sequence length="73" mass="7807">MCPWGLGSLQRCLCLLGVSAHSSWLYMEILGGHAVFDDNGAVMVAPSKTSSGDGDNGPRPFGMLWSLTRHGTR</sequence>